<evidence type="ECO:0000256" key="1">
    <source>
        <dbReference type="ARBA" id="ARBA00045658"/>
    </source>
</evidence>
<dbReference type="SMART" id="SM00833">
    <property type="entry name" value="CobW_C"/>
    <property type="match status" value="1"/>
</dbReference>
<name>A0ABS8NBX7_9BACT</name>
<proteinExistence type="predicted"/>
<dbReference type="CDD" id="cd03112">
    <property type="entry name" value="CobW-like"/>
    <property type="match status" value="1"/>
</dbReference>
<organism evidence="4 5">
    <name type="scientific">Rhodopirellula halodulae</name>
    <dbReference type="NCBI Taxonomy" id="2894198"/>
    <lineage>
        <taxon>Bacteria</taxon>
        <taxon>Pseudomonadati</taxon>
        <taxon>Planctomycetota</taxon>
        <taxon>Planctomycetia</taxon>
        <taxon>Pirellulales</taxon>
        <taxon>Pirellulaceae</taxon>
        <taxon>Rhodopirellula</taxon>
    </lineage>
</organism>
<dbReference type="PANTHER" id="PTHR13748:SF46">
    <property type="entry name" value="ZINC CHAPERONE YEIR"/>
    <property type="match status" value="1"/>
</dbReference>
<dbReference type="EMBL" id="JAJKFW010000004">
    <property type="protein sequence ID" value="MCC9641057.1"/>
    <property type="molecule type" value="Genomic_DNA"/>
</dbReference>
<dbReference type="InterPro" id="IPR051316">
    <property type="entry name" value="Zinc-reg_GTPase_activator"/>
</dbReference>
<dbReference type="InterPro" id="IPR027417">
    <property type="entry name" value="P-loop_NTPase"/>
</dbReference>
<reference evidence="4" key="1">
    <citation type="submission" date="2021-11" db="EMBL/GenBank/DDBJ databases">
        <title>Genome sequence.</title>
        <authorList>
            <person name="Sun Q."/>
        </authorList>
    </citation>
    <scope>NUCLEOTIDE SEQUENCE</scope>
    <source>
        <strain evidence="4">JC740</strain>
    </source>
</reference>
<accession>A0ABS8NBX7</accession>
<feature type="region of interest" description="Disordered" evidence="2">
    <location>
        <begin position="208"/>
        <end position="263"/>
    </location>
</feature>
<dbReference type="InterPro" id="IPR003495">
    <property type="entry name" value="CobW/HypB/UreG_nucleotide-bd"/>
</dbReference>
<sequence>MRIPTNVIVGFLGSGKTTAIAKLIDKRPEGEKWSVLINEFGEVSIDHALVESRLEGIAIEELGGGCACCTLALVFKPLLAQFVRRTKPNRLILEPSGVSHPANVVDILRSPNFAKAIDLRNIICLIDPKDFEDPRWRDTAVFQDQVQLADIVILNWTDSRDRELIDRCRTWVESFRPPKQLILETSFGEIDLELLDREFNTLRFPLFDDAHPSPEQPGGEMPVLQPVSPDSHHDHHHHEDEHEHHGSNAKESPQPTPGRPVRFQNSDADYDACGWIFHVDDVFDRDELLDLLGYVHPIVRLKGVFRCEDEWWTINRAKDGTSYAPSAYRRDSRLEIILDRKTPGWDEFESKLLACLQPKVD</sequence>
<comment type="caution">
    <text evidence="4">The sequence shown here is derived from an EMBL/GenBank/DDBJ whole genome shotgun (WGS) entry which is preliminary data.</text>
</comment>
<dbReference type="SUPFAM" id="SSF52540">
    <property type="entry name" value="P-loop containing nucleoside triphosphate hydrolases"/>
    <property type="match status" value="1"/>
</dbReference>
<evidence type="ECO:0000256" key="2">
    <source>
        <dbReference type="SAM" id="MobiDB-lite"/>
    </source>
</evidence>
<protein>
    <submittedName>
        <fullName evidence="4">GTP-binding protein</fullName>
    </submittedName>
</protein>
<feature type="compositionally biased region" description="Basic and acidic residues" evidence="2">
    <location>
        <begin position="230"/>
        <end position="248"/>
    </location>
</feature>
<evidence type="ECO:0000313" key="4">
    <source>
        <dbReference type="EMBL" id="MCC9641057.1"/>
    </source>
</evidence>
<gene>
    <name evidence="4" type="ORF">LOC71_02145</name>
</gene>
<dbReference type="Proteomes" id="UP001430306">
    <property type="component" value="Unassembled WGS sequence"/>
</dbReference>
<evidence type="ECO:0000259" key="3">
    <source>
        <dbReference type="SMART" id="SM00833"/>
    </source>
</evidence>
<dbReference type="Pfam" id="PF07683">
    <property type="entry name" value="CobW_C"/>
    <property type="match status" value="1"/>
</dbReference>
<dbReference type="InterPro" id="IPR011629">
    <property type="entry name" value="CobW-like_C"/>
</dbReference>
<dbReference type="PANTHER" id="PTHR13748">
    <property type="entry name" value="COBW-RELATED"/>
    <property type="match status" value="1"/>
</dbReference>
<comment type="function">
    <text evidence="1">Zinc chaperone that directly transfers zinc cofactor to target proteins, thereby activating them. Zinc is transferred from the CXCC motif in the GTPase domain to the zinc binding site in target proteins in a process requiring GTP hydrolysis.</text>
</comment>
<feature type="domain" description="CobW C-terminal" evidence="3">
    <location>
        <begin position="272"/>
        <end position="356"/>
    </location>
</feature>
<keyword evidence="5" id="KW-1185">Reference proteome</keyword>
<dbReference type="Pfam" id="PF02492">
    <property type="entry name" value="cobW"/>
    <property type="match status" value="1"/>
</dbReference>
<evidence type="ECO:0000313" key="5">
    <source>
        <dbReference type="Proteomes" id="UP001430306"/>
    </source>
</evidence>
<dbReference type="Gene3D" id="3.40.50.300">
    <property type="entry name" value="P-loop containing nucleotide triphosphate hydrolases"/>
    <property type="match status" value="1"/>
</dbReference>
<dbReference type="RefSeq" id="WP_230270939.1">
    <property type="nucleotide sequence ID" value="NZ_JAJKFW010000004.1"/>
</dbReference>